<dbReference type="GO" id="GO:0016705">
    <property type="term" value="F:oxidoreductase activity, acting on paired donors, with incorporation or reduction of molecular oxygen"/>
    <property type="evidence" value="ECO:0007669"/>
    <property type="project" value="InterPro"/>
</dbReference>
<evidence type="ECO:0000313" key="11">
    <source>
        <dbReference type="Proteomes" id="UP001175000"/>
    </source>
</evidence>
<keyword evidence="5" id="KW-0560">Oxidoreductase</keyword>
<dbReference type="GO" id="GO:0005506">
    <property type="term" value="F:iron ion binding"/>
    <property type="evidence" value="ECO:0007669"/>
    <property type="project" value="InterPro"/>
</dbReference>
<evidence type="ECO:0000256" key="7">
    <source>
        <dbReference type="ARBA" id="ARBA00023033"/>
    </source>
</evidence>
<evidence type="ECO:0000256" key="5">
    <source>
        <dbReference type="ARBA" id="ARBA00023002"/>
    </source>
</evidence>
<dbReference type="PANTHER" id="PTHR24305">
    <property type="entry name" value="CYTOCHROME P450"/>
    <property type="match status" value="1"/>
</dbReference>
<evidence type="ECO:0000256" key="4">
    <source>
        <dbReference type="ARBA" id="ARBA00022723"/>
    </source>
</evidence>
<dbReference type="SUPFAM" id="SSF48264">
    <property type="entry name" value="Cytochrome P450"/>
    <property type="match status" value="1"/>
</dbReference>
<keyword evidence="9" id="KW-0812">Transmembrane</keyword>
<evidence type="ECO:0000256" key="9">
    <source>
        <dbReference type="SAM" id="Phobius"/>
    </source>
</evidence>
<feature type="transmembrane region" description="Helical" evidence="9">
    <location>
        <begin position="12"/>
        <end position="33"/>
    </location>
</feature>
<dbReference type="InterPro" id="IPR002401">
    <property type="entry name" value="Cyt_P450_E_grp-I"/>
</dbReference>
<evidence type="ECO:0000256" key="1">
    <source>
        <dbReference type="ARBA" id="ARBA00001971"/>
    </source>
</evidence>
<keyword evidence="11" id="KW-1185">Reference proteome</keyword>
<dbReference type="PRINTS" id="PR00463">
    <property type="entry name" value="EP450I"/>
</dbReference>
<evidence type="ECO:0000313" key="10">
    <source>
        <dbReference type="EMBL" id="KAK0620507.1"/>
    </source>
</evidence>
<keyword evidence="9" id="KW-1133">Transmembrane helix</keyword>
<comment type="caution">
    <text evidence="10">The sequence shown here is derived from an EMBL/GenBank/DDBJ whole genome shotgun (WGS) entry which is preliminary data.</text>
</comment>
<dbReference type="InterPro" id="IPR001128">
    <property type="entry name" value="Cyt_P450"/>
</dbReference>
<dbReference type="CDD" id="cd11060">
    <property type="entry name" value="CYP57A1-like"/>
    <property type="match status" value="1"/>
</dbReference>
<evidence type="ECO:0000256" key="2">
    <source>
        <dbReference type="ARBA" id="ARBA00010617"/>
    </source>
</evidence>
<comment type="cofactor">
    <cofactor evidence="1 8">
        <name>heme</name>
        <dbReference type="ChEBI" id="CHEBI:30413"/>
    </cofactor>
</comment>
<protein>
    <submittedName>
        <fullName evidence="10">Cytochrome P450 monooxygenase</fullName>
    </submittedName>
</protein>
<gene>
    <name evidence="10" type="ORF">B0T14DRAFT_521597</name>
</gene>
<dbReference type="InterPro" id="IPR036396">
    <property type="entry name" value="Cyt_P450_sf"/>
</dbReference>
<dbReference type="PANTHER" id="PTHR24305:SF77">
    <property type="entry name" value="CYTOCHROME P450 MONOOXYGENASE"/>
    <property type="match status" value="1"/>
</dbReference>
<reference evidence="10" key="1">
    <citation type="submission" date="2023-06" db="EMBL/GenBank/DDBJ databases">
        <title>Genome-scale phylogeny and comparative genomics of the fungal order Sordariales.</title>
        <authorList>
            <consortium name="Lawrence Berkeley National Laboratory"/>
            <person name="Hensen N."/>
            <person name="Bonometti L."/>
            <person name="Westerberg I."/>
            <person name="Brannstrom I.O."/>
            <person name="Guillou S."/>
            <person name="Cros-Aarteil S."/>
            <person name="Calhoun S."/>
            <person name="Haridas S."/>
            <person name="Kuo A."/>
            <person name="Mondo S."/>
            <person name="Pangilinan J."/>
            <person name="Riley R."/>
            <person name="Labutti K."/>
            <person name="Andreopoulos B."/>
            <person name="Lipzen A."/>
            <person name="Chen C."/>
            <person name="Yanf M."/>
            <person name="Daum C."/>
            <person name="Ng V."/>
            <person name="Clum A."/>
            <person name="Steindorff A."/>
            <person name="Ohm R."/>
            <person name="Martin F."/>
            <person name="Silar P."/>
            <person name="Natvig D."/>
            <person name="Lalanne C."/>
            <person name="Gautier V."/>
            <person name="Ament-Velasquez S.L."/>
            <person name="Kruys A."/>
            <person name="Hutchinson M.I."/>
            <person name="Powell A.J."/>
            <person name="Barry K."/>
            <person name="Miller A.N."/>
            <person name="Grigoriev I.V."/>
            <person name="Debuchy R."/>
            <person name="Gladieux P."/>
            <person name="Thoren M.H."/>
            <person name="Johannesson H."/>
        </authorList>
    </citation>
    <scope>NUCLEOTIDE SEQUENCE</scope>
    <source>
        <strain evidence="10">CBS 606.72</strain>
    </source>
</reference>
<dbReference type="GO" id="GO:0004497">
    <property type="term" value="F:monooxygenase activity"/>
    <property type="evidence" value="ECO:0007669"/>
    <property type="project" value="UniProtKB-KW"/>
</dbReference>
<name>A0AA39WRZ6_9PEZI</name>
<evidence type="ECO:0000256" key="8">
    <source>
        <dbReference type="PIRSR" id="PIRSR602401-1"/>
    </source>
</evidence>
<dbReference type="AlphaFoldDB" id="A0AA39WRZ6"/>
<dbReference type="InterPro" id="IPR050121">
    <property type="entry name" value="Cytochrome_P450_monoxygenase"/>
</dbReference>
<dbReference type="Proteomes" id="UP001175000">
    <property type="component" value="Unassembled WGS sequence"/>
</dbReference>
<feature type="binding site" description="axial binding residue" evidence="8">
    <location>
        <position position="461"/>
    </location>
    <ligand>
        <name>heme</name>
        <dbReference type="ChEBI" id="CHEBI:30413"/>
    </ligand>
    <ligandPart>
        <name>Fe</name>
        <dbReference type="ChEBI" id="CHEBI:18248"/>
    </ligandPart>
</feature>
<evidence type="ECO:0000256" key="3">
    <source>
        <dbReference type="ARBA" id="ARBA00022617"/>
    </source>
</evidence>
<dbReference type="Pfam" id="PF00067">
    <property type="entry name" value="p450"/>
    <property type="match status" value="1"/>
</dbReference>
<evidence type="ECO:0000256" key="6">
    <source>
        <dbReference type="ARBA" id="ARBA00023004"/>
    </source>
</evidence>
<accession>A0AA39WRZ6</accession>
<dbReference type="EMBL" id="JAULSU010000004">
    <property type="protein sequence ID" value="KAK0620507.1"/>
    <property type="molecule type" value="Genomic_DNA"/>
</dbReference>
<dbReference type="Gene3D" id="1.10.630.10">
    <property type="entry name" value="Cytochrome P450"/>
    <property type="match status" value="1"/>
</dbReference>
<organism evidence="10 11">
    <name type="scientific">Immersiella caudata</name>
    <dbReference type="NCBI Taxonomy" id="314043"/>
    <lineage>
        <taxon>Eukaryota</taxon>
        <taxon>Fungi</taxon>
        <taxon>Dikarya</taxon>
        <taxon>Ascomycota</taxon>
        <taxon>Pezizomycotina</taxon>
        <taxon>Sordariomycetes</taxon>
        <taxon>Sordariomycetidae</taxon>
        <taxon>Sordariales</taxon>
        <taxon>Lasiosphaeriaceae</taxon>
        <taxon>Immersiella</taxon>
    </lineage>
</organism>
<keyword evidence="7 10" id="KW-0503">Monooxygenase</keyword>
<dbReference type="GO" id="GO:0020037">
    <property type="term" value="F:heme binding"/>
    <property type="evidence" value="ECO:0007669"/>
    <property type="project" value="InterPro"/>
</dbReference>
<keyword evidence="3 8" id="KW-0349">Heme</keyword>
<keyword evidence="4 8" id="KW-0479">Metal-binding</keyword>
<keyword evidence="9" id="KW-0472">Membrane</keyword>
<comment type="similarity">
    <text evidence="2">Belongs to the cytochrome P450 family.</text>
</comment>
<proteinExistence type="inferred from homology"/>
<keyword evidence="6 8" id="KW-0408">Iron</keyword>
<sequence length="514" mass="57670">MKVDTPTFDRTTTVLGILLLSVAYYVVSSFFAWRRLQAFPGPFLASFSCLWLMRAGQTGHVERILMAEAEKHNTLTIRVGPNAILTGDPELIRRTTAVRSRYRRSDWYRMNRLIPGEDSMITALDVAEHDWLKAKTAPGYTGKDVPTLESTIDRVLLELIAKIRAKYAADPSLPRSGTNIKPLLDLARIASYFTLDSITQLAFGQNFGFLESETDVYGHFVMLNEMAQKAMAITTAPPFIGRIVSSTPFLRLVDFLIKPENRTGIFRILPTTKAIVARRYAPDAPRQNDMLGSFVAHGLSEAQANNEAVLQVMAGSDTTATWIRATMLRIISTPRVYRRLQKEIDNAVKTDKISWPIISAVEAAALPYLQAVLLEGLRIQPPAGSMFFKVVPPEGDTVDGKFVPGGTRIGVIMEVIGRIQNIFGEDADVYRPERWLEADKEKEMVMKKTVDLAFSYGRYGCAGKMVAHMEAAKVIVELLRVFDFQLAFPEKPWDSVNYVVYMQKNMWVAVSLRE</sequence>
<dbReference type="PRINTS" id="PR00385">
    <property type="entry name" value="P450"/>
</dbReference>